<feature type="site" description="Discriminates between blocked and unblocked aminoacyl-tRNA" evidence="7">
    <location>
        <position position="15"/>
    </location>
</feature>
<dbReference type="PROSITE" id="PS01196">
    <property type="entry name" value="PEPT_TRNA_HYDROL_2"/>
    <property type="match status" value="1"/>
</dbReference>
<dbReference type="NCBIfam" id="TIGR00447">
    <property type="entry name" value="pth"/>
    <property type="match status" value="1"/>
</dbReference>
<reference evidence="11" key="1">
    <citation type="submission" date="2017-08" db="EMBL/GenBank/DDBJ databases">
        <title>A dynamic microbial community with high functional redundancy inhabits the cold, oxic subseafloor aquifer.</title>
        <authorList>
            <person name="Tully B.J."/>
            <person name="Wheat C.G."/>
            <person name="Glazer B.T."/>
            <person name="Huber J.A."/>
        </authorList>
    </citation>
    <scope>NUCLEOTIDE SEQUENCE [LARGE SCALE GENOMIC DNA]</scope>
</reference>
<dbReference type="CDD" id="cd00462">
    <property type="entry name" value="PTH"/>
    <property type="match status" value="1"/>
</dbReference>
<dbReference type="PANTHER" id="PTHR17224:SF1">
    <property type="entry name" value="PEPTIDYL-TRNA HYDROLASE"/>
    <property type="match status" value="1"/>
</dbReference>
<dbReference type="FunFam" id="3.40.50.1470:FF:000001">
    <property type="entry name" value="Peptidyl-tRNA hydrolase"/>
    <property type="match status" value="1"/>
</dbReference>
<dbReference type="GO" id="GO:0005737">
    <property type="term" value="C:cytoplasm"/>
    <property type="evidence" value="ECO:0007669"/>
    <property type="project" value="UniProtKB-SubCell"/>
</dbReference>
<feature type="binding site" evidence="7">
    <location>
        <position position="71"/>
    </location>
    <ligand>
        <name>tRNA</name>
        <dbReference type="ChEBI" id="CHEBI:17843"/>
    </ligand>
</feature>
<dbReference type="HAMAP" id="MF_00083">
    <property type="entry name" value="Pept_tRNA_hydro_bact"/>
    <property type="match status" value="1"/>
</dbReference>
<evidence type="ECO:0000256" key="6">
    <source>
        <dbReference type="ARBA" id="ARBA00050038"/>
    </source>
</evidence>
<evidence type="ECO:0000256" key="8">
    <source>
        <dbReference type="RuleBase" id="RU000673"/>
    </source>
</evidence>
<feature type="binding site" evidence="7">
    <location>
        <position position="119"/>
    </location>
    <ligand>
        <name>tRNA</name>
        <dbReference type="ChEBI" id="CHEBI:17843"/>
    </ligand>
</feature>
<evidence type="ECO:0000256" key="5">
    <source>
        <dbReference type="ARBA" id="ARBA00038063"/>
    </source>
</evidence>
<feature type="site" description="Stabilizes the basic form of H active site to accept a proton" evidence="7">
    <location>
        <position position="98"/>
    </location>
</feature>
<dbReference type="InterPro" id="IPR001328">
    <property type="entry name" value="Pept_tRNA_hydro"/>
</dbReference>
<evidence type="ECO:0000256" key="2">
    <source>
        <dbReference type="ARBA" id="ARBA00022555"/>
    </source>
</evidence>
<comment type="caution">
    <text evidence="10">The sequence shown here is derived from an EMBL/GenBank/DDBJ whole genome shotgun (WGS) entry which is preliminary data.</text>
</comment>
<evidence type="ECO:0000313" key="11">
    <source>
        <dbReference type="Proteomes" id="UP000218775"/>
    </source>
</evidence>
<dbReference type="AlphaFoldDB" id="A0A2A4X638"/>
<dbReference type="GO" id="GO:0004045">
    <property type="term" value="F:peptidyl-tRNA hydrolase activity"/>
    <property type="evidence" value="ECO:0007669"/>
    <property type="project" value="UniProtKB-UniRule"/>
</dbReference>
<dbReference type="Gene3D" id="3.40.50.1470">
    <property type="entry name" value="Peptidyl-tRNA hydrolase"/>
    <property type="match status" value="1"/>
</dbReference>
<evidence type="ECO:0000313" key="10">
    <source>
        <dbReference type="EMBL" id="PCI77966.1"/>
    </source>
</evidence>
<keyword evidence="4 7" id="KW-0694">RNA-binding</keyword>
<dbReference type="PANTHER" id="PTHR17224">
    <property type="entry name" value="PEPTIDYL-TRNA HYDROLASE"/>
    <property type="match status" value="1"/>
</dbReference>
<dbReference type="InterPro" id="IPR036416">
    <property type="entry name" value="Pept_tRNA_hydro_sf"/>
</dbReference>
<dbReference type="Proteomes" id="UP000218775">
    <property type="component" value="Unassembled WGS sequence"/>
</dbReference>
<feature type="active site" description="Proton acceptor" evidence="7">
    <location>
        <position position="25"/>
    </location>
</feature>
<dbReference type="GO" id="GO:0072344">
    <property type="term" value="P:rescue of stalled ribosome"/>
    <property type="evidence" value="ECO:0007669"/>
    <property type="project" value="UniProtKB-UniRule"/>
</dbReference>
<comment type="function">
    <text evidence="7">Hydrolyzes ribosome-free peptidyl-tRNAs (with 1 or more amino acids incorporated), which drop off the ribosome during protein synthesis, or as a result of ribosome stalling.</text>
</comment>
<keyword evidence="7" id="KW-0963">Cytoplasm</keyword>
<comment type="similarity">
    <text evidence="5 7 9">Belongs to the PTH family.</text>
</comment>
<comment type="subcellular location">
    <subcellularLocation>
        <location evidence="7">Cytoplasm</location>
    </subcellularLocation>
</comment>
<dbReference type="InterPro" id="IPR018171">
    <property type="entry name" value="Pept_tRNA_hydro_CS"/>
</dbReference>
<dbReference type="EMBL" id="NVUK01000010">
    <property type="protein sequence ID" value="PCI77966.1"/>
    <property type="molecule type" value="Genomic_DNA"/>
</dbReference>
<keyword evidence="3 7" id="KW-0378">Hydrolase</keyword>
<evidence type="ECO:0000256" key="3">
    <source>
        <dbReference type="ARBA" id="ARBA00022801"/>
    </source>
</evidence>
<evidence type="ECO:0000256" key="7">
    <source>
        <dbReference type="HAMAP-Rule" id="MF_00083"/>
    </source>
</evidence>
<comment type="catalytic activity">
    <reaction evidence="7 8">
        <text>an N-acyl-L-alpha-aminoacyl-tRNA + H2O = an N-acyl-L-amino acid + a tRNA + H(+)</text>
        <dbReference type="Rhea" id="RHEA:54448"/>
        <dbReference type="Rhea" id="RHEA-COMP:10123"/>
        <dbReference type="Rhea" id="RHEA-COMP:13883"/>
        <dbReference type="ChEBI" id="CHEBI:15377"/>
        <dbReference type="ChEBI" id="CHEBI:15378"/>
        <dbReference type="ChEBI" id="CHEBI:59874"/>
        <dbReference type="ChEBI" id="CHEBI:78442"/>
        <dbReference type="ChEBI" id="CHEBI:138191"/>
        <dbReference type="EC" id="3.1.1.29"/>
    </reaction>
</comment>
<feature type="binding site" evidence="7">
    <location>
        <position position="73"/>
    </location>
    <ligand>
        <name>tRNA</name>
        <dbReference type="ChEBI" id="CHEBI:17843"/>
    </ligand>
</feature>
<comment type="subunit">
    <text evidence="7">Monomer.</text>
</comment>
<evidence type="ECO:0000256" key="9">
    <source>
        <dbReference type="RuleBase" id="RU004320"/>
    </source>
</evidence>
<comment type="function">
    <text evidence="7">Catalyzes the release of premature peptidyl moieties from peptidyl-tRNA molecules trapped in stalled 50S ribosomal subunits, and thus maintains levels of free tRNAs and 50S ribosomes.</text>
</comment>
<evidence type="ECO:0000256" key="4">
    <source>
        <dbReference type="ARBA" id="ARBA00022884"/>
    </source>
</evidence>
<dbReference type="Pfam" id="PF01195">
    <property type="entry name" value="Pept_tRNA_hydro"/>
    <property type="match status" value="1"/>
</dbReference>
<evidence type="ECO:0000256" key="1">
    <source>
        <dbReference type="ARBA" id="ARBA00013260"/>
    </source>
</evidence>
<dbReference type="GO" id="GO:0000049">
    <property type="term" value="F:tRNA binding"/>
    <property type="evidence" value="ECO:0007669"/>
    <property type="project" value="UniProtKB-UniRule"/>
</dbReference>
<sequence length="198" mass="22173">MNSNQSPLLVVGLGNPGAKYVNTRHNIGFIVLEAWAEKLGASFAAKKQFLAQLATTTHQGVKVFLLKPETYMNLSGESVRKVVDYYKIDLSNILVVADDVYLPTGELRYRQKGSAAGHNGLKNIEKHLGTSEYSRLKVGIGSPFEEEDLADYVLRKFTQEEQEKIRATVHSGVDFLDQYLETGPRVNQIIKENYEHEG</sequence>
<organism evidence="10 11">
    <name type="scientific">Aerophobetes bacterium</name>
    <dbReference type="NCBI Taxonomy" id="2030807"/>
    <lineage>
        <taxon>Bacteria</taxon>
        <taxon>Candidatus Aerophobota</taxon>
    </lineage>
</organism>
<accession>A0A2A4X638</accession>
<gene>
    <name evidence="7" type="primary">pth</name>
    <name evidence="10" type="ORF">COB21_02060</name>
</gene>
<proteinExistence type="inferred from homology"/>
<keyword evidence="2 7" id="KW-0820">tRNA-binding</keyword>
<dbReference type="EC" id="3.1.1.29" evidence="1 7"/>
<name>A0A2A4X638_UNCAE</name>
<feature type="binding site" evidence="7">
    <location>
        <position position="20"/>
    </location>
    <ligand>
        <name>tRNA</name>
        <dbReference type="ChEBI" id="CHEBI:17843"/>
    </ligand>
</feature>
<protein>
    <recommendedName>
        <fullName evidence="6 7">Peptidyl-tRNA hydrolase</fullName>
        <shortName evidence="7">Pth</shortName>
        <ecNumber evidence="1 7">3.1.1.29</ecNumber>
    </recommendedName>
</protein>
<dbReference type="SUPFAM" id="SSF53178">
    <property type="entry name" value="Peptidyl-tRNA hydrolase-like"/>
    <property type="match status" value="1"/>
</dbReference>
<dbReference type="GO" id="GO:0006515">
    <property type="term" value="P:protein quality control for misfolded or incompletely synthesized proteins"/>
    <property type="evidence" value="ECO:0007669"/>
    <property type="project" value="UniProtKB-UniRule"/>
</dbReference>
<dbReference type="PROSITE" id="PS01195">
    <property type="entry name" value="PEPT_TRNA_HYDROL_1"/>
    <property type="match status" value="1"/>
</dbReference>